<gene>
    <name evidence="2" type="ORF">UR53_C0008G0005</name>
</gene>
<evidence type="ECO:0000313" key="3">
    <source>
        <dbReference type="Proteomes" id="UP000034927"/>
    </source>
</evidence>
<protein>
    <submittedName>
        <fullName evidence="2">Uncharacterized protein</fullName>
    </submittedName>
</protein>
<reference evidence="2 3" key="1">
    <citation type="journal article" date="2015" name="Nature">
        <title>rRNA introns, odd ribosomes, and small enigmatic genomes across a large radiation of phyla.</title>
        <authorList>
            <person name="Brown C.T."/>
            <person name="Hug L.A."/>
            <person name="Thomas B.C."/>
            <person name="Sharon I."/>
            <person name="Castelle C.J."/>
            <person name="Singh A."/>
            <person name="Wilkins M.J."/>
            <person name="Williams K.H."/>
            <person name="Banfield J.F."/>
        </authorList>
    </citation>
    <scope>NUCLEOTIDE SEQUENCE [LARGE SCALE GENOMIC DNA]</scope>
</reference>
<evidence type="ECO:0000256" key="1">
    <source>
        <dbReference type="SAM" id="Phobius"/>
    </source>
</evidence>
<proteinExistence type="predicted"/>
<feature type="transmembrane region" description="Helical" evidence="1">
    <location>
        <begin position="73"/>
        <end position="99"/>
    </location>
</feature>
<dbReference type="AlphaFoldDB" id="A0A0G0D7D6"/>
<evidence type="ECO:0000313" key="2">
    <source>
        <dbReference type="EMBL" id="KKP59135.1"/>
    </source>
</evidence>
<comment type="caution">
    <text evidence="2">The sequence shown here is derived from an EMBL/GenBank/DDBJ whole genome shotgun (WGS) entry which is preliminary data.</text>
</comment>
<dbReference type="Proteomes" id="UP000034927">
    <property type="component" value="Unassembled WGS sequence"/>
</dbReference>
<accession>A0A0G0D7D6</accession>
<name>A0A0G0D7D6_9BACT</name>
<sequence length="199" mass="23687">MNQSIKDLLVKINDLNKQLSSKYNQLAVKHGFSLVGKKIVFLQEFRKRNKGFKIPTWKYFVPKNIRHLLSMPFIYLMVVPVIILDIFITIYHLVVFSLYHIPKVKRSDFIVYDRKFLDYLNVIQKIHCLYCSYANGLFAYAVEVAGRTERYWCPIKAAHKPKFNHGWYSEFADYGNPKEWDEKFNDETAFDNIEKRCNI</sequence>
<keyword evidence="1" id="KW-0472">Membrane</keyword>
<dbReference type="EMBL" id="LBPO01000008">
    <property type="protein sequence ID" value="KKP59135.1"/>
    <property type="molecule type" value="Genomic_DNA"/>
</dbReference>
<keyword evidence="1" id="KW-0812">Transmembrane</keyword>
<keyword evidence="1" id="KW-1133">Transmembrane helix</keyword>
<organism evidence="2 3">
    <name type="scientific">Candidatus Magasanikbacteria bacterium GW2011_GWC2_34_16</name>
    <dbReference type="NCBI Taxonomy" id="1619045"/>
    <lineage>
        <taxon>Bacteria</taxon>
        <taxon>Candidatus Magasanikiibacteriota</taxon>
    </lineage>
</organism>